<evidence type="ECO:0000313" key="1">
    <source>
        <dbReference type="EMBL" id="KAI3747939.1"/>
    </source>
</evidence>
<comment type="caution">
    <text evidence="1">The sequence shown here is derived from an EMBL/GenBank/DDBJ whole genome shotgun (WGS) entry which is preliminary data.</text>
</comment>
<accession>A0ACB9DML9</accession>
<dbReference type="Proteomes" id="UP001055879">
    <property type="component" value="Linkage Group LG03"/>
</dbReference>
<organism evidence="1 2">
    <name type="scientific">Arctium lappa</name>
    <name type="common">Greater burdock</name>
    <name type="synonym">Lappa major</name>
    <dbReference type="NCBI Taxonomy" id="4217"/>
    <lineage>
        <taxon>Eukaryota</taxon>
        <taxon>Viridiplantae</taxon>
        <taxon>Streptophyta</taxon>
        <taxon>Embryophyta</taxon>
        <taxon>Tracheophyta</taxon>
        <taxon>Spermatophyta</taxon>
        <taxon>Magnoliopsida</taxon>
        <taxon>eudicotyledons</taxon>
        <taxon>Gunneridae</taxon>
        <taxon>Pentapetalae</taxon>
        <taxon>asterids</taxon>
        <taxon>campanulids</taxon>
        <taxon>Asterales</taxon>
        <taxon>Asteraceae</taxon>
        <taxon>Carduoideae</taxon>
        <taxon>Cardueae</taxon>
        <taxon>Arctiinae</taxon>
        <taxon>Arctium</taxon>
    </lineage>
</organism>
<reference evidence="1 2" key="2">
    <citation type="journal article" date="2022" name="Mol. Ecol. Resour.">
        <title>The genomes of chicory, endive, great burdock and yacon provide insights into Asteraceae paleo-polyploidization history and plant inulin production.</title>
        <authorList>
            <person name="Fan W."/>
            <person name="Wang S."/>
            <person name="Wang H."/>
            <person name="Wang A."/>
            <person name="Jiang F."/>
            <person name="Liu H."/>
            <person name="Zhao H."/>
            <person name="Xu D."/>
            <person name="Zhang Y."/>
        </authorList>
    </citation>
    <scope>NUCLEOTIDE SEQUENCE [LARGE SCALE GENOMIC DNA]</scope>
    <source>
        <strain evidence="2">cv. Niubang</strain>
    </source>
</reference>
<sequence>MAKRSSKQYYSQNKETKKEIEEETYHKGIGETRVIKLAASSRDPLKREKGNIEKQKMLNEKSDGQGLSRIRCNLTA</sequence>
<evidence type="ECO:0000313" key="2">
    <source>
        <dbReference type="Proteomes" id="UP001055879"/>
    </source>
</evidence>
<keyword evidence="2" id="KW-1185">Reference proteome</keyword>
<protein>
    <submittedName>
        <fullName evidence="1">Uncharacterized protein</fullName>
    </submittedName>
</protein>
<reference evidence="2" key="1">
    <citation type="journal article" date="2022" name="Mol. Ecol. Resour.">
        <title>The genomes of chicory, endive, great burdock and yacon provide insights into Asteraceae palaeo-polyploidization history and plant inulin production.</title>
        <authorList>
            <person name="Fan W."/>
            <person name="Wang S."/>
            <person name="Wang H."/>
            <person name="Wang A."/>
            <person name="Jiang F."/>
            <person name="Liu H."/>
            <person name="Zhao H."/>
            <person name="Xu D."/>
            <person name="Zhang Y."/>
        </authorList>
    </citation>
    <scope>NUCLEOTIDE SEQUENCE [LARGE SCALE GENOMIC DNA]</scope>
    <source>
        <strain evidence="2">cv. Niubang</strain>
    </source>
</reference>
<proteinExistence type="predicted"/>
<gene>
    <name evidence="1" type="ORF">L6452_10691</name>
</gene>
<name>A0ACB9DML9_ARCLA</name>
<dbReference type="EMBL" id="CM042049">
    <property type="protein sequence ID" value="KAI3747939.1"/>
    <property type="molecule type" value="Genomic_DNA"/>
</dbReference>